<keyword evidence="4" id="KW-1003">Cell membrane</keyword>
<dbReference type="InterPro" id="IPR035906">
    <property type="entry name" value="MetI-like_sf"/>
</dbReference>
<dbReference type="EMBL" id="AYYR01000106">
    <property type="protein sequence ID" value="KRM74063.1"/>
    <property type="molecule type" value="Genomic_DNA"/>
</dbReference>
<evidence type="ECO:0000256" key="9">
    <source>
        <dbReference type="RuleBase" id="RU363032"/>
    </source>
</evidence>
<dbReference type="GO" id="GO:0006865">
    <property type="term" value="P:amino acid transport"/>
    <property type="evidence" value="ECO:0007669"/>
    <property type="project" value="UniProtKB-KW"/>
</dbReference>
<dbReference type="Pfam" id="PF00528">
    <property type="entry name" value="BPD_transp_1"/>
    <property type="match status" value="1"/>
</dbReference>
<protein>
    <submittedName>
        <fullName evidence="12">Glutamine ABC superfamily ATP binding cassette transporter, substrate binding and permease protein</fullName>
    </submittedName>
</protein>
<dbReference type="InterPro" id="IPR000515">
    <property type="entry name" value="MetI-like"/>
</dbReference>
<dbReference type="CDD" id="cd06261">
    <property type="entry name" value="TM_PBP2"/>
    <property type="match status" value="1"/>
</dbReference>
<dbReference type="SUPFAM" id="SSF161098">
    <property type="entry name" value="MetI-like"/>
    <property type="match status" value="1"/>
</dbReference>
<evidence type="ECO:0000256" key="10">
    <source>
        <dbReference type="SAM" id="SignalP"/>
    </source>
</evidence>
<dbReference type="PATRIC" id="fig|1423733.4.peg.880"/>
<proteinExistence type="inferred from homology"/>
<feature type="transmembrane region" description="Helical" evidence="9">
    <location>
        <begin position="462"/>
        <end position="485"/>
    </location>
</feature>
<dbReference type="Gene3D" id="1.10.3720.10">
    <property type="entry name" value="MetI-like"/>
    <property type="match status" value="1"/>
</dbReference>
<evidence type="ECO:0000256" key="4">
    <source>
        <dbReference type="ARBA" id="ARBA00022475"/>
    </source>
</evidence>
<dbReference type="PANTHER" id="PTHR30614">
    <property type="entry name" value="MEMBRANE COMPONENT OF AMINO ACID ABC TRANSPORTER"/>
    <property type="match status" value="1"/>
</dbReference>
<dbReference type="SMART" id="SM00062">
    <property type="entry name" value="PBPb"/>
    <property type="match status" value="1"/>
</dbReference>
<dbReference type="FunFam" id="1.10.3720.10:FF:000033">
    <property type="entry name" value="Polar amino acid ABC transporter permease"/>
    <property type="match status" value="1"/>
</dbReference>
<dbReference type="SUPFAM" id="SSF53850">
    <property type="entry name" value="Periplasmic binding protein-like II"/>
    <property type="match status" value="1"/>
</dbReference>
<keyword evidence="6" id="KW-0029">Amino-acid transport</keyword>
<dbReference type="InterPro" id="IPR001638">
    <property type="entry name" value="Solute-binding_3/MltF_N"/>
</dbReference>
<evidence type="ECO:0000256" key="2">
    <source>
        <dbReference type="ARBA" id="ARBA00010072"/>
    </source>
</evidence>
<dbReference type="Gene3D" id="3.40.190.10">
    <property type="entry name" value="Periplasmic binding protein-like II"/>
    <property type="match status" value="2"/>
</dbReference>
<dbReference type="PANTHER" id="PTHR30614:SF20">
    <property type="entry name" value="GLUTAMINE TRANSPORT SYSTEM PERMEASE PROTEIN GLNP"/>
    <property type="match status" value="1"/>
</dbReference>
<gene>
    <name evidence="12" type="ORF">FC82_GL000839</name>
</gene>
<evidence type="ECO:0000256" key="1">
    <source>
        <dbReference type="ARBA" id="ARBA00004651"/>
    </source>
</evidence>
<comment type="caution">
    <text evidence="12">The sequence shown here is derived from an EMBL/GenBank/DDBJ whole genome shotgun (WGS) entry which is preliminary data.</text>
</comment>
<accession>A0A0R2B427</accession>
<evidence type="ECO:0000259" key="11">
    <source>
        <dbReference type="PROSITE" id="PS50928"/>
    </source>
</evidence>
<dbReference type="AlphaFoldDB" id="A0A0R2B427"/>
<dbReference type="Proteomes" id="UP000051845">
    <property type="component" value="Unassembled WGS sequence"/>
</dbReference>
<reference evidence="12 13" key="1">
    <citation type="journal article" date="2015" name="Genome Announc.">
        <title>Expanding the biotechnology potential of lactobacilli through comparative genomics of 213 strains and associated genera.</title>
        <authorList>
            <person name="Sun Z."/>
            <person name="Harris H.M."/>
            <person name="McCann A."/>
            <person name="Guo C."/>
            <person name="Argimon S."/>
            <person name="Zhang W."/>
            <person name="Yang X."/>
            <person name="Jeffery I.B."/>
            <person name="Cooney J.C."/>
            <person name="Kagawa T.F."/>
            <person name="Liu W."/>
            <person name="Song Y."/>
            <person name="Salvetti E."/>
            <person name="Wrobel A."/>
            <person name="Rasinkangas P."/>
            <person name="Parkhill J."/>
            <person name="Rea M.C."/>
            <person name="O'Sullivan O."/>
            <person name="Ritari J."/>
            <person name="Douillard F.P."/>
            <person name="Paul Ross R."/>
            <person name="Yang R."/>
            <person name="Briner A.E."/>
            <person name="Felis G.E."/>
            <person name="de Vos W.M."/>
            <person name="Barrangou R."/>
            <person name="Klaenhammer T.R."/>
            <person name="Caufield P.W."/>
            <person name="Cui Y."/>
            <person name="Zhang H."/>
            <person name="O'Toole P.W."/>
        </authorList>
    </citation>
    <scope>NUCLEOTIDE SEQUENCE [LARGE SCALE GENOMIC DNA]</scope>
    <source>
        <strain evidence="12 13">DSM 20515</strain>
    </source>
</reference>
<keyword evidence="8 9" id="KW-0472">Membrane</keyword>
<name>A0A0R2B427_SECCO</name>
<evidence type="ECO:0000256" key="5">
    <source>
        <dbReference type="ARBA" id="ARBA00022692"/>
    </source>
</evidence>
<comment type="subcellular location">
    <subcellularLocation>
        <location evidence="1 9">Cell membrane</location>
        <topology evidence="1 9">Multi-pass membrane protein</topology>
    </subcellularLocation>
</comment>
<sequence>MTIKGKHVLQAVLALCLSLLFFVSFSNVTTNDQTAYAADNSLQKVKEKGTLVVATSPDYPPYEFQTTKNGNSKIVGMDMSVAKKVAKGLGVKLVVKSMSFDSLLVAIETGKADVAIGGINPTAKRRQSVDFTHIYYSGGQSFLVNKAEKLKYSSRAKLKNQKVGAQTGTLQYDLAKQRIPGVTVKGMDKNTDLVLALKTHKVAAVGMETPTAKAYVENDSSLAMIPSGYKLNKNDVGAAIAAPKGSTALINAMNKSVDQIKKQNLTDGYLKTAGTYMKTNTNNTSMFHYWKYFAKGVEYTMIISAISVVFGVLLGTLLALMRFSHNKLVHAIAVAYIEFVRGTPLMVQVMFVYFGIGIIVNLPALLSGIIAVSLNSGAYVAEIIRGGIDSVAKGQTEASQSLGLNRTDTMRYVVMPQALKNIWPALGNEFISLIKESSIVSIIGVTDLIYQLNIVRADTYRGVMPVFIAMILYFIMTFILTRILNHYEGKMNHAK</sequence>
<dbReference type="InterPro" id="IPR010065">
    <property type="entry name" value="AA_ABC_transptr_permease_3TM"/>
</dbReference>
<evidence type="ECO:0000256" key="3">
    <source>
        <dbReference type="ARBA" id="ARBA00022448"/>
    </source>
</evidence>
<dbReference type="NCBIfam" id="TIGR01726">
    <property type="entry name" value="HEQRo_perm_3TM"/>
    <property type="match status" value="1"/>
</dbReference>
<dbReference type="PROSITE" id="PS50928">
    <property type="entry name" value="ABC_TM1"/>
    <property type="match status" value="1"/>
</dbReference>
<evidence type="ECO:0000313" key="13">
    <source>
        <dbReference type="Proteomes" id="UP000051845"/>
    </source>
</evidence>
<feature type="chain" id="PRO_5039440874" evidence="10">
    <location>
        <begin position="27"/>
        <end position="495"/>
    </location>
</feature>
<comment type="similarity">
    <text evidence="2">Belongs to the binding-protein-dependent transport system permease family. HisMQ subfamily.</text>
</comment>
<feature type="transmembrane region" description="Helical" evidence="9">
    <location>
        <begin position="299"/>
        <end position="320"/>
    </location>
</feature>
<dbReference type="InterPro" id="IPR043429">
    <property type="entry name" value="ArtM/GltK/GlnP/TcyL/YhdX-like"/>
</dbReference>
<keyword evidence="3 9" id="KW-0813">Transport</keyword>
<evidence type="ECO:0000256" key="6">
    <source>
        <dbReference type="ARBA" id="ARBA00022970"/>
    </source>
</evidence>
<dbReference type="STRING" id="33960.TY91_12480"/>
<organism evidence="12 13">
    <name type="scientific">Secundilactobacillus collinoides DSM 20515 = JCM 1123</name>
    <dbReference type="NCBI Taxonomy" id="1423733"/>
    <lineage>
        <taxon>Bacteria</taxon>
        <taxon>Bacillati</taxon>
        <taxon>Bacillota</taxon>
        <taxon>Bacilli</taxon>
        <taxon>Lactobacillales</taxon>
        <taxon>Lactobacillaceae</taxon>
        <taxon>Secundilactobacillus</taxon>
    </lineage>
</organism>
<dbReference type="GO" id="GO:0043190">
    <property type="term" value="C:ATP-binding cassette (ABC) transporter complex"/>
    <property type="evidence" value="ECO:0007669"/>
    <property type="project" value="InterPro"/>
</dbReference>
<feature type="signal peptide" evidence="10">
    <location>
        <begin position="1"/>
        <end position="26"/>
    </location>
</feature>
<dbReference type="RefSeq" id="WP_056997325.1">
    <property type="nucleotide sequence ID" value="NZ_AYYR01000106.1"/>
</dbReference>
<dbReference type="Pfam" id="PF00497">
    <property type="entry name" value="SBP_bac_3"/>
    <property type="match status" value="1"/>
</dbReference>
<keyword evidence="5 9" id="KW-0812">Transmembrane</keyword>
<feature type="transmembrane region" description="Helical" evidence="9">
    <location>
        <begin position="351"/>
        <end position="372"/>
    </location>
</feature>
<feature type="domain" description="ABC transmembrane type-1" evidence="11">
    <location>
        <begin position="297"/>
        <end position="484"/>
    </location>
</feature>
<evidence type="ECO:0000313" key="12">
    <source>
        <dbReference type="EMBL" id="KRM74063.1"/>
    </source>
</evidence>
<evidence type="ECO:0000256" key="8">
    <source>
        <dbReference type="ARBA" id="ARBA00023136"/>
    </source>
</evidence>
<dbReference type="GO" id="GO:0022857">
    <property type="term" value="F:transmembrane transporter activity"/>
    <property type="evidence" value="ECO:0007669"/>
    <property type="project" value="InterPro"/>
</dbReference>
<keyword evidence="7 9" id="KW-1133">Transmembrane helix</keyword>
<evidence type="ECO:0000256" key="7">
    <source>
        <dbReference type="ARBA" id="ARBA00022989"/>
    </source>
</evidence>
<keyword evidence="10" id="KW-0732">Signal</keyword>